<keyword evidence="9" id="KW-0378">Hydrolase</keyword>
<sequence length="1051" mass="121661">MGRGAYHSSRAEFLSDEAILKYNRNGGCFVTTKKAIAFVVFALGSLAAVILVMYYYGPNRGEKIIHESNDIEKLINDTISEEVASQTELRLPKNVHPTHYRLWIHPLLDENSDKNFTFTGTVKIQINCTGGTNKIVLHWDDLNITETDVRVYTTRQVEIDSEAQPSETHNMTKRDIQNPTILESKKDDEFPTTEQDDTTTLQTEPLFEATTEMDTTPPIIEVTTQKILVKSEVVALPVEEILKDDKNTKLTIIMKNILNQGSTYTVDIKFAGLILDNLVGLYKTHYVDAYGTPKWLATTHFQPVYARRVFPCFDEPGFKAPFEISIARMTNMTALSNMPLKETEPMKDNPDWVWDHFHQTPPMSTYLVAFTISDMESISAENSTGGPMIRVWAPRADLHLTRYALEVAAEIVPFMEEYFGVKYPLPKLDMMAIPNFGKAAMENWGIISFRKSSLLFDTNSRSIKTKSFILAKIAHELSHQWFGNLVTMEWWSDLWLNEGFGTFMAEVVITKLRPKWHSYSSIKIRDTYNTLYADSLKSTHSIQMDITNNAQIEQTFDPIIYQKGSSILKMLNFTLTDDVFRRGLQQYLKKYAYSSASQDDLWSLYTRTARNESIIPETVTVKALMHSWSTQSGYPIVTITRDYDSQTAVLNQTKFTENLENTTSDALWYVPVTYTTKEDNRIRVIWLENNRETKLNLSGTGNDSWILLNIDETGFYRVNYDRRNWRLLVIQLRKGPDQIPVATRGQLIDDAFQLADAGAINYTVAFDLVKYLYITEPNYIPWYSALRNMEELRLIISNYEYSGLYDNFILKLVKPMFHDLGTEQRPYDTQNEKLMRLHVVTAACRLRYGKCISWAREQYFQWMHEIDPDSMNPISIDYRFIAQCTAIKAGGPYEWDFLWNRTLSPKISPVDLQTAYLSLGCTYDPWLINRYLEYSLAGNVSLDYVPFVWQSIRHPVGVRTGFQFLRLNWDRIYKTYEEVYLVLSTIFHDFLSSLSTEVDLEDLTTFYKLHQNDLKTVSNILQGAVDRMKVRINWKTKHLDSVVNWLRKNIR</sequence>
<evidence type="ECO:0008006" key="25">
    <source>
        <dbReference type="Google" id="ProtNLM"/>
    </source>
</evidence>
<evidence type="ECO:0000256" key="3">
    <source>
        <dbReference type="ARBA" id="ARBA00022438"/>
    </source>
</evidence>
<keyword evidence="3" id="KW-0031">Aminopeptidase</keyword>
<dbReference type="Pfam" id="PF11838">
    <property type="entry name" value="ERAP1_C"/>
    <property type="match status" value="1"/>
</dbReference>
<dbReference type="InterPro" id="IPR024571">
    <property type="entry name" value="ERAP1-like_C_dom"/>
</dbReference>
<dbReference type="Gene3D" id="1.10.390.10">
    <property type="entry name" value="Neutral Protease Domain 2"/>
    <property type="match status" value="1"/>
</dbReference>
<evidence type="ECO:0000256" key="4">
    <source>
        <dbReference type="ARBA" id="ARBA00022475"/>
    </source>
</evidence>
<proteinExistence type="inferred from homology"/>
<evidence type="ECO:0000256" key="16">
    <source>
        <dbReference type="PIRSR" id="PIRSR634016-3"/>
    </source>
</evidence>
<keyword evidence="19" id="KW-0812">Transmembrane</keyword>
<dbReference type="SUPFAM" id="SSF63737">
    <property type="entry name" value="Leukotriene A4 hydrolase N-terminal domain"/>
    <property type="match status" value="1"/>
</dbReference>
<keyword evidence="14" id="KW-0449">Lipoprotein</keyword>
<dbReference type="PRINTS" id="PR00756">
    <property type="entry name" value="ALADIPTASE"/>
</dbReference>
<feature type="domain" description="Peptidase M1 membrane alanine aminopeptidase" evidence="20">
    <location>
        <begin position="403"/>
        <end position="628"/>
    </location>
</feature>
<evidence type="ECO:0000256" key="9">
    <source>
        <dbReference type="ARBA" id="ARBA00022801"/>
    </source>
</evidence>
<evidence type="ECO:0000259" key="21">
    <source>
        <dbReference type="Pfam" id="PF11838"/>
    </source>
</evidence>
<evidence type="ECO:0000256" key="5">
    <source>
        <dbReference type="ARBA" id="ARBA00022622"/>
    </source>
</evidence>
<evidence type="ECO:0000256" key="7">
    <source>
        <dbReference type="ARBA" id="ARBA00022723"/>
    </source>
</evidence>
<evidence type="ECO:0000256" key="11">
    <source>
        <dbReference type="ARBA" id="ARBA00023049"/>
    </source>
</evidence>
<evidence type="ECO:0000256" key="6">
    <source>
        <dbReference type="ARBA" id="ARBA00022670"/>
    </source>
</evidence>
<dbReference type="Pfam" id="PF17900">
    <property type="entry name" value="Peptidase_M1_N"/>
    <property type="match status" value="2"/>
</dbReference>
<evidence type="ECO:0000256" key="14">
    <source>
        <dbReference type="ARBA" id="ARBA00023288"/>
    </source>
</evidence>
<keyword evidence="5" id="KW-0336">GPI-anchor</keyword>
<name>A0A9P0LFH7_ACAOB</name>
<keyword evidence="11" id="KW-0482">Metalloprotease</keyword>
<dbReference type="GO" id="GO:0006508">
    <property type="term" value="P:proteolysis"/>
    <property type="evidence" value="ECO:0007669"/>
    <property type="project" value="UniProtKB-KW"/>
</dbReference>
<feature type="binding site" evidence="16">
    <location>
        <position position="479"/>
    </location>
    <ligand>
        <name>Zn(2+)</name>
        <dbReference type="ChEBI" id="CHEBI:29105"/>
        <note>catalytic</note>
    </ligand>
</feature>
<dbReference type="InterPro" id="IPR027268">
    <property type="entry name" value="Peptidase_M4/M1_CTD_sf"/>
</dbReference>
<dbReference type="Proteomes" id="UP001152888">
    <property type="component" value="Unassembled WGS sequence"/>
</dbReference>
<keyword evidence="7 16" id="KW-0479">Metal-binding</keyword>
<dbReference type="EMBL" id="CAKOFQ010007202">
    <property type="protein sequence ID" value="CAH1994495.1"/>
    <property type="molecule type" value="Genomic_DNA"/>
</dbReference>
<comment type="caution">
    <text evidence="23">The sequence shown here is derived from an EMBL/GenBank/DDBJ whole genome shotgun (WGS) entry which is preliminary data.</text>
</comment>
<dbReference type="OrthoDB" id="510539at2759"/>
<dbReference type="InterPro" id="IPR045357">
    <property type="entry name" value="Aminopeptidase_N-like_N"/>
</dbReference>
<dbReference type="GO" id="GO:0098552">
    <property type="term" value="C:side of membrane"/>
    <property type="evidence" value="ECO:0007669"/>
    <property type="project" value="UniProtKB-KW"/>
</dbReference>
<dbReference type="AlphaFoldDB" id="A0A9P0LFH7"/>
<dbReference type="InterPro" id="IPR034016">
    <property type="entry name" value="M1_APN-typ"/>
</dbReference>
<evidence type="ECO:0000256" key="17">
    <source>
        <dbReference type="PIRSR" id="PIRSR634016-4"/>
    </source>
</evidence>
<evidence type="ECO:0000259" key="20">
    <source>
        <dbReference type="Pfam" id="PF01433"/>
    </source>
</evidence>
<feature type="domain" description="ERAP1-like C-terminal" evidence="21">
    <location>
        <begin position="705"/>
        <end position="1029"/>
    </location>
</feature>
<evidence type="ECO:0000256" key="13">
    <source>
        <dbReference type="ARBA" id="ARBA00023180"/>
    </source>
</evidence>
<feature type="binding site" evidence="16">
    <location>
        <position position="475"/>
    </location>
    <ligand>
        <name>Zn(2+)</name>
        <dbReference type="ChEBI" id="CHEBI:29105"/>
        <note>catalytic</note>
    </ligand>
</feature>
<dbReference type="PANTHER" id="PTHR11533:SF294">
    <property type="entry name" value="THYROTROPIN-RELEASING HORMONE-DEGRADING ECTOENZYME"/>
    <property type="match status" value="1"/>
</dbReference>
<dbReference type="FunFam" id="1.25.50.20:FF:000005">
    <property type="entry name" value="Aminopeptidase N-like protein"/>
    <property type="match status" value="1"/>
</dbReference>
<keyword evidence="13" id="KW-0325">Glycoprotein</keyword>
<feature type="domain" description="Aminopeptidase N-like N-terminal" evidence="22">
    <location>
        <begin position="96"/>
        <end position="165"/>
    </location>
</feature>
<dbReference type="Gene3D" id="2.60.40.1730">
    <property type="entry name" value="tricorn interacting facor f3 domain"/>
    <property type="match status" value="1"/>
</dbReference>
<feature type="binding site" evidence="16">
    <location>
        <position position="498"/>
    </location>
    <ligand>
        <name>Zn(2+)</name>
        <dbReference type="ChEBI" id="CHEBI:29105"/>
        <note>catalytic</note>
    </ligand>
</feature>
<dbReference type="CDD" id="cd09601">
    <property type="entry name" value="M1_APN-Q_like"/>
    <property type="match status" value="1"/>
</dbReference>
<dbReference type="InterPro" id="IPR042097">
    <property type="entry name" value="Aminopeptidase_N-like_N_sf"/>
</dbReference>
<evidence type="ECO:0000256" key="18">
    <source>
        <dbReference type="SAM" id="MobiDB-lite"/>
    </source>
</evidence>
<dbReference type="GO" id="GO:0008270">
    <property type="term" value="F:zinc ion binding"/>
    <property type="evidence" value="ECO:0007669"/>
    <property type="project" value="InterPro"/>
</dbReference>
<dbReference type="FunFam" id="2.60.40.1910:FF:000008">
    <property type="entry name" value="Aminopeptidase"/>
    <property type="match status" value="1"/>
</dbReference>
<dbReference type="GO" id="GO:0005886">
    <property type="term" value="C:plasma membrane"/>
    <property type="evidence" value="ECO:0007669"/>
    <property type="project" value="UniProtKB-SubCell"/>
</dbReference>
<protein>
    <recommendedName>
        <fullName evidence="25">Aminopeptidase</fullName>
    </recommendedName>
</protein>
<keyword evidence="10 16" id="KW-0862">Zinc</keyword>
<gene>
    <name evidence="23" type="ORF">ACAOBT_LOCUS22156</name>
</gene>
<evidence type="ECO:0000256" key="19">
    <source>
        <dbReference type="SAM" id="Phobius"/>
    </source>
</evidence>
<dbReference type="GO" id="GO:0070006">
    <property type="term" value="F:metalloaminopeptidase activity"/>
    <property type="evidence" value="ECO:0007669"/>
    <property type="project" value="TreeGrafter"/>
</dbReference>
<dbReference type="Gene3D" id="2.60.40.1910">
    <property type="match status" value="1"/>
</dbReference>
<feature type="active site" description="Proton acceptor" evidence="15">
    <location>
        <position position="476"/>
    </location>
</feature>
<evidence type="ECO:0000256" key="1">
    <source>
        <dbReference type="ARBA" id="ARBA00004609"/>
    </source>
</evidence>
<dbReference type="GO" id="GO:0005615">
    <property type="term" value="C:extracellular space"/>
    <property type="evidence" value="ECO:0007669"/>
    <property type="project" value="TreeGrafter"/>
</dbReference>
<keyword evidence="24" id="KW-1185">Reference proteome</keyword>
<dbReference type="InterPro" id="IPR001930">
    <property type="entry name" value="Peptidase_M1"/>
</dbReference>
<feature type="domain" description="Aminopeptidase N-like N-terminal" evidence="22">
    <location>
        <begin position="228"/>
        <end position="367"/>
    </location>
</feature>
<keyword evidence="12 19" id="KW-0472">Membrane</keyword>
<dbReference type="GO" id="GO:0005737">
    <property type="term" value="C:cytoplasm"/>
    <property type="evidence" value="ECO:0007669"/>
    <property type="project" value="TreeGrafter"/>
</dbReference>
<evidence type="ECO:0000256" key="15">
    <source>
        <dbReference type="PIRSR" id="PIRSR634016-1"/>
    </source>
</evidence>
<dbReference type="PANTHER" id="PTHR11533">
    <property type="entry name" value="PROTEASE M1 ZINC METALLOPROTEASE"/>
    <property type="match status" value="1"/>
</dbReference>
<dbReference type="Gene3D" id="1.25.50.20">
    <property type="match status" value="1"/>
</dbReference>
<evidence type="ECO:0000259" key="22">
    <source>
        <dbReference type="Pfam" id="PF17900"/>
    </source>
</evidence>
<dbReference type="GO" id="GO:0042277">
    <property type="term" value="F:peptide binding"/>
    <property type="evidence" value="ECO:0007669"/>
    <property type="project" value="TreeGrafter"/>
</dbReference>
<evidence type="ECO:0000256" key="10">
    <source>
        <dbReference type="ARBA" id="ARBA00022833"/>
    </source>
</evidence>
<feature type="site" description="Transition state stabilizer" evidence="17">
    <location>
        <position position="561"/>
    </location>
</feature>
<evidence type="ECO:0000313" key="24">
    <source>
        <dbReference type="Proteomes" id="UP001152888"/>
    </source>
</evidence>
<keyword evidence="6" id="KW-0645">Protease</keyword>
<keyword evidence="4" id="KW-1003">Cell membrane</keyword>
<dbReference type="SUPFAM" id="SSF55486">
    <property type="entry name" value="Metalloproteases ('zincins'), catalytic domain"/>
    <property type="match status" value="1"/>
</dbReference>
<comment type="similarity">
    <text evidence="2">Belongs to the peptidase M1 family.</text>
</comment>
<feature type="region of interest" description="Disordered" evidence="18">
    <location>
        <begin position="160"/>
        <end position="214"/>
    </location>
</feature>
<evidence type="ECO:0000256" key="12">
    <source>
        <dbReference type="ARBA" id="ARBA00023136"/>
    </source>
</evidence>
<evidence type="ECO:0000313" key="23">
    <source>
        <dbReference type="EMBL" id="CAH1994495.1"/>
    </source>
</evidence>
<reference evidence="23" key="1">
    <citation type="submission" date="2022-03" db="EMBL/GenBank/DDBJ databases">
        <authorList>
            <person name="Sayadi A."/>
        </authorList>
    </citation>
    <scope>NUCLEOTIDE SEQUENCE</scope>
</reference>
<dbReference type="GO" id="GO:0043171">
    <property type="term" value="P:peptide catabolic process"/>
    <property type="evidence" value="ECO:0007669"/>
    <property type="project" value="TreeGrafter"/>
</dbReference>
<dbReference type="FunFam" id="1.10.390.10:FF:000013">
    <property type="entry name" value="Aminopeptidase N"/>
    <property type="match status" value="1"/>
</dbReference>
<dbReference type="Pfam" id="PF01433">
    <property type="entry name" value="Peptidase_M1"/>
    <property type="match status" value="1"/>
</dbReference>
<keyword evidence="19" id="KW-1133">Transmembrane helix</keyword>
<evidence type="ECO:0000256" key="2">
    <source>
        <dbReference type="ARBA" id="ARBA00010136"/>
    </source>
</evidence>
<dbReference type="InterPro" id="IPR014782">
    <property type="entry name" value="Peptidase_M1_dom"/>
</dbReference>
<keyword evidence="8" id="KW-0732">Signal</keyword>
<comment type="cofactor">
    <cofactor evidence="16">
        <name>Zn(2+)</name>
        <dbReference type="ChEBI" id="CHEBI:29105"/>
    </cofactor>
    <text evidence="16">Binds 1 zinc ion per subunit.</text>
</comment>
<dbReference type="InterPro" id="IPR050344">
    <property type="entry name" value="Peptidase_M1_aminopeptidases"/>
</dbReference>
<evidence type="ECO:0000256" key="8">
    <source>
        <dbReference type="ARBA" id="ARBA00022729"/>
    </source>
</evidence>
<organism evidence="23 24">
    <name type="scientific">Acanthoscelides obtectus</name>
    <name type="common">Bean weevil</name>
    <name type="synonym">Bruchus obtectus</name>
    <dbReference type="NCBI Taxonomy" id="200917"/>
    <lineage>
        <taxon>Eukaryota</taxon>
        <taxon>Metazoa</taxon>
        <taxon>Ecdysozoa</taxon>
        <taxon>Arthropoda</taxon>
        <taxon>Hexapoda</taxon>
        <taxon>Insecta</taxon>
        <taxon>Pterygota</taxon>
        <taxon>Neoptera</taxon>
        <taxon>Endopterygota</taxon>
        <taxon>Coleoptera</taxon>
        <taxon>Polyphaga</taxon>
        <taxon>Cucujiformia</taxon>
        <taxon>Chrysomeloidea</taxon>
        <taxon>Chrysomelidae</taxon>
        <taxon>Bruchinae</taxon>
        <taxon>Bruchini</taxon>
        <taxon>Acanthoscelides</taxon>
    </lineage>
</organism>
<feature type="transmembrane region" description="Helical" evidence="19">
    <location>
        <begin position="35"/>
        <end position="56"/>
    </location>
</feature>
<accession>A0A9P0LFH7</accession>
<comment type="subcellular location">
    <subcellularLocation>
        <location evidence="1">Cell membrane</location>
        <topology evidence="1">Lipid-anchor</topology>
        <topology evidence="1">GPI-anchor</topology>
    </subcellularLocation>
</comment>